<reference evidence="1" key="1">
    <citation type="submission" date="2014-11" db="EMBL/GenBank/DDBJ databases">
        <authorList>
            <person name="Amaro Gonzalez C."/>
        </authorList>
    </citation>
    <scope>NUCLEOTIDE SEQUENCE</scope>
</reference>
<proteinExistence type="predicted"/>
<organism evidence="1">
    <name type="scientific">Anguilla anguilla</name>
    <name type="common">European freshwater eel</name>
    <name type="synonym">Muraena anguilla</name>
    <dbReference type="NCBI Taxonomy" id="7936"/>
    <lineage>
        <taxon>Eukaryota</taxon>
        <taxon>Metazoa</taxon>
        <taxon>Chordata</taxon>
        <taxon>Craniata</taxon>
        <taxon>Vertebrata</taxon>
        <taxon>Euteleostomi</taxon>
        <taxon>Actinopterygii</taxon>
        <taxon>Neopterygii</taxon>
        <taxon>Teleostei</taxon>
        <taxon>Anguilliformes</taxon>
        <taxon>Anguillidae</taxon>
        <taxon>Anguilla</taxon>
    </lineage>
</organism>
<accession>A0A0E9PN88</accession>
<sequence length="45" mass="5451">MRFLKTRFLDSDSPSARTPQMKFEYISKTELHCHRVAKQLHCNWL</sequence>
<dbReference type="AlphaFoldDB" id="A0A0E9PN88"/>
<protein>
    <submittedName>
        <fullName evidence="1">Uncharacterized protein</fullName>
    </submittedName>
</protein>
<reference evidence="1" key="2">
    <citation type="journal article" date="2015" name="Fish Shellfish Immunol.">
        <title>Early steps in the European eel (Anguilla anguilla)-Vibrio vulnificus interaction in the gills: Role of the RtxA13 toxin.</title>
        <authorList>
            <person name="Callol A."/>
            <person name="Pajuelo D."/>
            <person name="Ebbesson L."/>
            <person name="Teles M."/>
            <person name="MacKenzie S."/>
            <person name="Amaro C."/>
        </authorList>
    </citation>
    <scope>NUCLEOTIDE SEQUENCE</scope>
</reference>
<evidence type="ECO:0000313" key="1">
    <source>
        <dbReference type="EMBL" id="JAH05555.1"/>
    </source>
</evidence>
<name>A0A0E9PN88_ANGAN</name>
<dbReference type="EMBL" id="GBXM01103022">
    <property type="protein sequence ID" value="JAH05555.1"/>
    <property type="molecule type" value="Transcribed_RNA"/>
</dbReference>